<accession>A0A2V1K5L6</accession>
<keyword evidence="2 9" id="KW-0813">Transport</keyword>
<keyword evidence="3" id="KW-1003">Cell membrane</keyword>
<protein>
    <recommendedName>
        <fullName evidence="9">TRAP transporter small permease protein</fullName>
    </recommendedName>
</protein>
<dbReference type="Proteomes" id="UP000245212">
    <property type="component" value="Unassembled WGS sequence"/>
</dbReference>
<comment type="subcellular location">
    <subcellularLocation>
        <location evidence="1 9">Cell inner membrane</location>
        <topology evidence="1 9">Multi-pass membrane protein</topology>
    </subcellularLocation>
</comment>
<feature type="domain" description="Tripartite ATP-independent periplasmic transporters DctQ component" evidence="10">
    <location>
        <begin position="39"/>
        <end position="163"/>
    </location>
</feature>
<evidence type="ECO:0000256" key="8">
    <source>
        <dbReference type="ARBA" id="ARBA00038436"/>
    </source>
</evidence>
<dbReference type="PANTHER" id="PTHR35011:SF2">
    <property type="entry name" value="2,3-DIKETO-L-GULONATE TRAP TRANSPORTER SMALL PERMEASE PROTEIN YIAM"/>
    <property type="match status" value="1"/>
</dbReference>
<comment type="function">
    <text evidence="9">Part of the tripartite ATP-independent periplasmic (TRAP) transport system.</text>
</comment>
<dbReference type="AlphaFoldDB" id="A0A2V1K5L6"/>
<keyword evidence="7 9" id="KW-0472">Membrane</keyword>
<feature type="transmembrane region" description="Helical" evidence="9">
    <location>
        <begin position="142"/>
        <end position="163"/>
    </location>
</feature>
<reference evidence="12" key="1">
    <citation type="submission" date="2018-05" db="EMBL/GenBank/DDBJ databases">
        <authorList>
            <person name="Li Y."/>
        </authorList>
    </citation>
    <scope>NUCLEOTIDE SEQUENCE [LARGE SCALE GENOMIC DNA]</scope>
    <source>
        <strain evidence="12">3d-2-2</strain>
    </source>
</reference>
<organism evidence="11 12">
    <name type="scientific">Corticimicrobacter populi</name>
    <dbReference type="NCBI Taxonomy" id="2175229"/>
    <lineage>
        <taxon>Bacteria</taxon>
        <taxon>Pseudomonadati</taxon>
        <taxon>Pseudomonadota</taxon>
        <taxon>Betaproteobacteria</taxon>
        <taxon>Burkholderiales</taxon>
        <taxon>Alcaligenaceae</taxon>
        <taxon>Corticimicrobacter</taxon>
    </lineage>
</organism>
<keyword evidence="5 9" id="KW-0812">Transmembrane</keyword>
<evidence type="ECO:0000313" key="11">
    <source>
        <dbReference type="EMBL" id="PWF24857.1"/>
    </source>
</evidence>
<feature type="transmembrane region" description="Helical" evidence="9">
    <location>
        <begin position="102"/>
        <end position="122"/>
    </location>
</feature>
<gene>
    <name evidence="11" type="ORF">DD235_01355</name>
</gene>
<evidence type="ECO:0000256" key="4">
    <source>
        <dbReference type="ARBA" id="ARBA00022519"/>
    </source>
</evidence>
<evidence type="ECO:0000256" key="2">
    <source>
        <dbReference type="ARBA" id="ARBA00022448"/>
    </source>
</evidence>
<evidence type="ECO:0000256" key="6">
    <source>
        <dbReference type="ARBA" id="ARBA00022989"/>
    </source>
</evidence>
<dbReference type="RefSeq" id="WP_109060261.1">
    <property type="nucleotide sequence ID" value="NZ_QETA01000001.1"/>
</dbReference>
<evidence type="ECO:0000256" key="7">
    <source>
        <dbReference type="ARBA" id="ARBA00023136"/>
    </source>
</evidence>
<feature type="transmembrane region" description="Helical" evidence="9">
    <location>
        <begin position="67"/>
        <end position="90"/>
    </location>
</feature>
<dbReference type="GO" id="GO:0022857">
    <property type="term" value="F:transmembrane transporter activity"/>
    <property type="evidence" value="ECO:0007669"/>
    <property type="project" value="UniProtKB-UniRule"/>
</dbReference>
<evidence type="ECO:0000259" key="10">
    <source>
        <dbReference type="Pfam" id="PF04290"/>
    </source>
</evidence>
<comment type="caution">
    <text evidence="11">The sequence shown here is derived from an EMBL/GenBank/DDBJ whole genome shotgun (WGS) entry which is preliminary data.</text>
</comment>
<evidence type="ECO:0000256" key="1">
    <source>
        <dbReference type="ARBA" id="ARBA00004429"/>
    </source>
</evidence>
<feature type="transmembrane region" description="Helical" evidence="9">
    <location>
        <begin position="25"/>
        <end position="47"/>
    </location>
</feature>
<keyword evidence="6 9" id="KW-1133">Transmembrane helix</keyword>
<dbReference type="GO" id="GO:0015740">
    <property type="term" value="P:C4-dicarboxylate transport"/>
    <property type="evidence" value="ECO:0007669"/>
    <property type="project" value="TreeGrafter"/>
</dbReference>
<comment type="similarity">
    <text evidence="8 9">Belongs to the TRAP transporter small permease family.</text>
</comment>
<sequence length="180" mass="19356">MAATHTLQARIIALSHWLDLQIRRLCTLLLLSTTLVLLVGLSLNVALRYLLQGGGLGWAAELPAFLFPWMIAAGIVMAVQQGVHISIDILSQRLGVKGRCTLALGVNILIVIAYLVLFNVILTMMEIVSFERSPLLDLPLSWAYAALAFAALGTTLCSLTIALRIALQGQAGLPAALEEN</sequence>
<keyword evidence="12" id="KW-1185">Reference proteome</keyword>
<evidence type="ECO:0000313" key="12">
    <source>
        <dbReference type="Proteomes" id="UP000245212"/>
    </source>
</evidence>
<dbReference type="Pfam" id="PF04290">
    <property type="entry name" value="DctQ"/>
    <property type="match status" value="1"/>
</dbReference>
<dbReference type="EMBL" id="QETA01000001">
    <property type="protein sequence ID" value="PWF24857.1"/>
    <property type="molecule type" value="Genomic_DNA"/>
</dbReference>
<evidence type="ECO:0000256" key="5">
    <source>
        <dbReference type="ARBA" id="ARBA00022692"/>
    </source>
</evidence>
<dbReference type="GO" id="GO:0005886">
    <property type="term" value="C:plasma membrane"/>
    <property type="evidence" value="ECO:0007669"/>
    <property type="project" value="UniProtKB-SubCell"/>
</dbReference>
<comment type="subunit">
    <text evidence="9">The complex comprises the extracytoplasmic solute receptor protein and the two transmembrane proteins.</text>
</comment>
<dbReference type="PANTHER" id="PTHR35011">
    <property type="entry name" value="2,3-DIKETO-L-GULONATE TRAP TRANSPORTER SMALL PERMEASE PROTEIN YIAM"/>
    <property type="match status" value="1"/>
</dbReference>
<evidence type="ECO:0000256" key="9">
    <source>
        <dbReference type="RuleBase" id="RU369079"/>
    </source>
</evidence>
<name>A0A2V1K5L6_9BURK</name>
<dbReference type="InterPro" id="IPR055348">
    <property type="entry name" value="DctQ"/>
</dbReference>
<dbReference type="InterPro" id="IPR007387">
    <property type="entry name" value="TRAP_DctQ"/>
</dbReference>
<keyword evidence="4 9" id="KW-0997">Cell inner membrane</keyword>
<proteinExistence type="inferred from homology"/>
<evidence type="ECO:0000256" key="3">
    <source>
        <dbReference type="ARBA" id="ARBA00022475"/>
    </source>
</evidence>